<accession>A0A8T1QLT5</accession>
<keyword evidence="2" id="KW-1185">Reference proteome</keyword>
<dbReference type="EMBL" id="CM031813">
    <property type="protein sequence ID" value="KAG6655427.1"/>
    <property type="molecule type" value="Genomic_DNA"/>
</dbReference>
<comment type="caution">
    <text evidence="1">The sequence shown here is derived from an EMBL/GenBank/DDBJ whole genome shotgun (WGS) entry which is preliminary data.</text>
</comment>
<proteinExistence type="predicted"/>
<organism evidence="1 2">
    <name type="scientific">Carya illinoinensis</name>
    <name type="common">Pecan</name>
    <dbReference type="NCBI Taxonomy" id="32201"/>
    <lineage>
        <taxon>Eukaryota</taxon>
        <taxon>Viridiplantae</taxon>
        <taxon>Streptophyta</taxon>
        <taxon>Embryophyta</taxon>
        <taxon>Tracheophyta</taxon>
        <taxon>Spermatophyta</taxon>
        <taxon>Magnoliopsida</taxon>
        <taxon>eudicotyledons</taxon>
        <taxon>Gunneridae</taxon>
        <taxon>Pentapetalae</taxon>
        <taxon>rosids</taxon>
        <taxon>fabids</taxon>
        <taxon>Fagales</taxon>
        <taxon>Juglandaceae</taxon>
        <taxon>Carya</taxon>
    </lineage>
</organism>
<reference evidence="1" key="1">
    <citation type="submission" date="2020-12" db="EMBL/GenBank/DDBJ databases">
        <title>WGS assembly of Carya illinoinensis cv. Pawnee.</title>
        <authorList>
            <person name="Platts A."/>
            <person name="Shu S."/>
            <person name="Wright S."/>
            <person name="Barry K."/>
            <person name="Edger P."/>
            <person name="Pires J.C."/>
            <person name="Schmutz J."/>
        </authorList>
    </citation>
    <scope>NUCLEOTIDE SEQUENCE</scope>
    <source>
        <tissue evidence="1">Leaf</tissue>
    </source>
</reference>
<protein>
    <submittedName>
        <fullName evidence="1">Uncharacterized protein</fullName>
    </submittedName>
</protein>
<dbReference type="AlphaFoldDB" id="A0A8T1QLT5"/>
<evidence type="ECO:0000313" key="1">
    <source>
        <dbReference type="EMBL" id="KAG6655427.1"/>
    </source>
</evidence>
<gene>
    <name evidence="1" type="ORF">CIPAW_05G215100</name>
</gene>
<dbReference type="Proteomes" id="UP000811609">
    <property type="component" value="Chromosome 5"/>
</dbReference>
<name>A0A8T1QLT5_CARIL</name>
<sequence>MGKIHLDPSGIHSSWVMIFHFKVGFMVKKWRRWWLVLSVHQGVYGGGGSKQWKYKNEGKADNLFDERFQPQVALIRSSSRENQPPYKTLKRAILGATGVASPPRPLSPCQPTFFLFI</sequence>
<evidence type="ECO:0000313" key="2">
    <source>
        <dbReference type="Proteomes" id="UP000811609"/>
    </source>
</evidence>